<dbReference type="PANTHER" id="PTHR31270:SF1">
    <property type="entry name" value="GLUTAMINYL-PEPTIDE CYCLOTRANSFERASE"/>
    <property type="match status" value="1"/>
</dbReference>
<proteinExistence type="predicted"/>
<keyword evidence="1" id="KW-0812">Transmembrane</keyword>
<evidence type="ECO:0000313" key="2">
    <source>
        <dbReference type="EMBL" id="KAJ1604430.1"/>
    </source>
</evidence>
<dbReference type="Proteomes" id="UP001067231">
    <property type="component" value="Unassembled WGS sequence"/>
</dbReference>
<evidence type="ECO:0000256" key="1">
    <source>
        <dbReference type="SAM" id="Phobius"/>
    </source>
</evidence>
<protein>
    <submittedName>
        <fullName evidence="2">Glutamine cyclotransferase</fullName>
    </submittedName>
</protein>
<feature type="transmembrane region" description="Helical" evidence="1">
    <location>
        <begin position="193"/>
        <end position="214"/>
    </location>
</feature>
<keyword evidence="1" id="KW-1133">Transmembrane helix</keyword>
<comment type="caution">
    <text evidence="2">The sequence shown here is derived from an EMBL/GenBank/DDBJ whole genome shotgun (WGS) entry which is preliminary data.</text>
</comment>
<keyword evidence="1" id="KW-0472">Membrane</keyword>
<gene>
    <name evidence="2" type="ORF">OJ253_3677</name>
</gene>
<organism evidence="2">
    <name type="scientific">Cryptosporidium canis</name>
    <dbReference type="NCBI Taxonomy" id="195482"/>
    <lineage>
        <taxon>Eukaryota</taxon>
        <taxon>Sar</taxon>
        <taxon>Alveolata</taxon>
        <taxon>Apicomplexa</taxon>
        <taxon>Conoidasida</taxon>
        <taxon>Coccidia</taxon>
        <taxon>Eucoccidiorida</taxon>
        <taxon>Eimeriorina</taxon>
        <taxon>Cryptosporidiidae</taxon>
        <taxon>Cryptosporidium</taxon>
    </lineage>
</organism>
<dbReference type="AlphaFoldDB" id="A0A9D5DDP9"/>
<accession>A0A9D5DDP9</accession>
<dbReference type="Pfam" id="PF05096">
    <property type="entry name" value="Glu_cyclase_2"/>
    <property type="match status" value="1"/>
</dbReference>
<reference evidence="2" key="1">
    <citation type="submission" date="2022-10" db="EMBL/GenBank/DDBJ databases">
        <title>Adaptive evolution leads to modifications in subtelomeric GC content in a zoonotic Cryptosporidium species.</title>
        <authorList>
            <person name="Li J."/>
            <person name="Feng Y."/>
            <person name="Xiao L."/>
        </authorList>
    </citation>
    <scope>NUCLEOTIDE SEQUENCE</scope>
    <source>
        <strain evidence="2">33844</strain>
    </source>
</reference>
<dbReference type="OrthoDB" id="409395at2759"/>
<sequence length="542" mass="60805">MSGPTASEHQNGGVESQIAILKERLSAYAPKLAPAPKIGKVDTSKNGACISEDCSSEKNCDICNTKASSLFYWTDFDYCPNTRRVTLKKPLDVCALCLNILDINSLASSLVKTDDDNSLIYSHFLSVNQIDPTNQVYLQQCVSISFAIQVLASHHLPLEYISAFFASSSVTWALHAFINFLKVKIAKIKHIDFGTIMVFSVGFLALCILSRWGISFSSAPERWRDLPDIYSVRILEEFPHYHMLEGSEKAPKDDFSYMYNRHPFTQGLTFLNPTTLVESAGLFQGGFIKLIEFPSMRSLRHKTLERGRWGEGAAVLGGHIYQLTWTSGVMFGYSPDLSARKLYSIPIIGWGLTSDNKSRMWATSGTDELYELDIPDFNSSESRVTIKKVTKLTCLGRPMSQVNEMEYIEETNTIWGNIFQLQIIVEFSPESGRCISIASLKSIYDPSKSTILKHTDLLNDVLNGIAYHPSHQEKKVSSSDGLNLFVTGKRWPRLYKIQLSKTPIKTQGDLRADQFGSYEEFLEFFSPNAESPSLGSENKLNM</sequence>
<dbReference type="GO" id="GO:0016603">
    <property type="term" value="F:glutaminyl-peptide cyclotransferase activity"/>
    <property type="evidence" value="ECO:0007669"/>
    <property type="project" value="InterPro"/>
</dbReference>
<name>A0A9D5DDP9_9CRYT</name>
<dbReference type="PANTHER" id="PTHR31270">
    <property type="entry name" value="GLUTAMINYL-PEPTIDE CYCLOTRANSFERASE"/>
    <property type="match status" value="1"/>
</dbReference>
<dbReference type="EMBL" id="JAPCXC010000146">
    <property type="protein sequence ID" value="KAJ1604430.1"/>
    <property type="molecule type" value="Genomic_DNA"/>
</dbReference>
<dbReference type="InterPro" id="IPR007788">
    <property type="entry name" value="QCT"/>
</dbReference>
<feature type="transmembrane region" description="Helical" evidence="1">
    <location>
        <begin position="160"/>
        <end position="181"/>
    </location>
</feature>